<keyword evidence="5 6" id="KW-0472">Membrane</keyword>
<evidence type="ECO:0000256" key="1">
    <source>
        <dbReference type="ARBA" id="ARBA00004651"/>
    </source>
</evidence>
<dbReference type="Proteomes" id="UP001375743">
    <property type="component" value="Unassembled WGS sequence"/>
</dbReference>
<feature type="transmembrane region" description="Helical" evidence="6">
    <location>
        <begin position="183"/>
        <end position="204"/>
    </location>
</feature>
<evidence type="ECO:0000313" key="8">
    <source>
        <dbReference type="Proteomes" id="UP001375743"/>
    </source>
</evidence>
<keyword evidence="2" id="KW-1003">Cell membrane</keyword>
<feature type="transmembrane region" description="Helical" evidence="6">
    <location>
        <begin position="69"/>
        <end position="90"/>
    </location>
</feature>
<proteinExistence type="predicted"/>
<evidence type="ECO:0000256" key="3">
    <source>
        <dbReference type="ARBA" id="ARBA00022692"/>
    </source>
</evidence>
<organism evidence="7 8">
    <name type="scientific">Benzoatithermus flavus</name>
    <dbReference type="NCBI Taxonomy" id="3108223"/>
    <lineage>
        <taxon>Bacteria</taxon>
        <taxon>Pseudomonadati</taxon>
        <taxon>Pseudomonadota</taxon>
        <taxon>Alphaproteobacteria</taxon>
        <taxon>Geminicoccales</taxon>
        <taxon>Geminicoccaceae</taxon>
        <taxon>Benzoatithermus</taxon>
    </lineage>
</organism>
<evidence type="ECO:0000313" key="7">
    <source>
        <dbReference type="EMBL" id="MEK0084755.1"/>
    </source>
</evidence>
<dbReference type="InterPro" id="IPR001123">
    <property type="entry name" value="LeuE-type"/>
</dbReference>
<accession>A0ABU8XU77</accession>
<evidence type="ECO:0000256" key="2">
    <source>
        <dbReference type="ARBA" id="ARBA00022475"/>
    </source>
</evidence>
<comment type="caution">
    <text evidence="7">The sequence shown here is derived from an EMBL/GenBank/DDBJ whole genome shotgun (WGS) entry which is preliminary data.</text>
</comment>
<comment type="subcellular location">
    <subcellularLocation>
        <location evidence="1">Cell membrane</location>
        <topology evidence="1">Multi-pass membrane protein</topology>
    </subcellularLocation>
</comment>
<protein>
    <submittedName>
        <fullName evidence="7">LysE family transporter</fullName>
    </submittedName>
</protein>
<dbReference type="PANTHER" id="PTHR30086">
    <property type="entry name" value="ARGININE EXPORTER PROTEIN ARGO"/>
    <property type="match status" value="1"/>
</dbReference>
<keyword evidence="4 6" id="KW-1133">Transmembrane helix</keyword>
<feature type="transmembrane region" description="Helical" evidence="6">
    <location>
        <begin position="111"/>
        <end position="136"/>
    </location>
</feature>
<feature type="transmembrane region" description="Helical" evidence="6">
    <location>
        <begin position="42"/>
        <end position="63"/>
    </location>
</feature>
<evidence type="ECO:0000256" key="6">
    <source>
        <dbReference type="SAM" id="Phobius"/>
    </source>
</evidence>
<sequence length="212" mass="21432">MSALPVLFGKGVVLGLSIAAPIGPMALLCLRTTLAHGLVPGLLGGLGVAAGDVFYASLAAFGLQAATALLTGQSLWLGVLGGLYLLWFGLGTMRQPLPTEAAATGGRRRGLATFVTTFLLTLANPPTIMIFAAMFASLGLIEAQAGTASAAAVIFGVLVGSAGWWVLFAVVVSRLRGQLQGPVFLWVNRISGAALAGFGAWALLRAGLAAAA</sequence>
<name>A0ABU8XU77_9PROT</name>
<dbReference type="PANTHER" id="PTHR30086:SF20">
    <property type="entry name" value="ARGININE EXPORTER PROTEIN ARGO-RELATED"/>
    <property type="match status" value="1"/>
</dbReference>
<gene>
    <name evidence="7" type="ORF">U1T56_16500</name>
</gene>
<feature type="transmembrane region" description="Helical" evidence="6">
    <location>
        <begin position="12"/>
        <end position="30"/>
    </location>
</feature>
<feature type="transmembrane region" description="Helical" evidence="6">
    <location>
        <begin position="148"/>
        <end position="171"/>
    </location>
</feature>
<evidence type="ECO:0000256" key="4">
    <source>
        <dbReference type="ARBA" id="ARBA00022989"/>
    </source>
</evidence>
<dbReference type="EMBL" id="JBBLZC010000018">
    <property type="protein sequence ID" value="MEK0084755.1"/>
    <property type="molecule type" value="Genomic_DNA"/>
</dbReference>
<dbReference type="RefSeq" id="WP_418160606.1">
    <property type="nucleotide sequence ID" value="NZ_JBBLZC010000018.1"/>
</dbReference>
<dbReference type="Pfam" id="PF01810">
    <property type="entry name" value="LysE"/>
    <property type="match status" value="1"/>
</dbReference>
<keyword evidence="3 6" id="KW-0812">Transmembrane</keyword>
<keyword evidence="8" id="KW-1185">Reference proteome</keyword>
<reference evidence="7 8" key="1">
    <citation type="submission" date="2024-01" db="EMBL/GenBank/DDBJ databases">
        <title>Multi-omics insights into the function and evolution of sodium benzoate biodegradation pathways in Benzoatithermus flavus gen. nov., sp. nov. from hot spring.</title>
        <authorList>
            <person name="Hu C.-J."/>
            <person name="Li W.-J."/>
        </authorList>
    </citation>
    <scope>NUCLEOTIDE SEQUENCE [LARGE SCALE GENOMIC DNA]</scope>
    <source>
        <strain evidence="7 8">SYSU G07066</strain>
    </source>
</reference>
<evidence type="ECO:0000256" key="5">
    <source>
        <dbReference type="ARBA" id="ARBA00023136"/>
    </source>
</evidence>